<evidence type="ECO:0000313" key="4">
    <source>
        <dbReference type="Proteomes" id="UP000536835"/>
    </source>
</evidence>
<organism evidence="3 4">
    <name type="scientific">Parvularcula mediterranea</name>
    <dbReference type="NCBI Taxonomy" id="2732508"/>
    <lineage>
        <taxon>Bacteria</taxon>
        <taxon>Pseudomonadati</taxon>
        <taxon>Pseudomonadota</taxon>
        <taxon>Alphaproteobacteria</taxon>
        <taxon>Parvularculales</taxon>
        <taxon>Parvularculaceae</taxon>
        <taxon>Parvularcula</taxon>
    </lineage>
</organism>
<evidence type="ECO:0000313" key="3">
    <source>
        <dbReference type="EMBL" id="NNU17172.1"/>
    </source>
</evidence>
<sequence length="281" mass="29620">MVGVFFFSACIFAFVSMTDPAASAAMETFFGPALSANPFFARSQTLWANALGAGFIIFAYALLGVAFLGVFGLVVGPDPAVRSAFTDSIYFLGFAQTLMALTVSLSSFGLDESAGDFTELVRANAIALSTTLVGLVLRNVFAYVVKSGDALEQSNNSAAVLADGLEQASATLDKFEAAVQKLGTSTGKIDQHLSDFNGSVGSEVSALKTKVESAKESIDKISGFSSDSERKIKQASQQIENAATSLGKIEISTDSVEDSLSHMLDRLRGIIDEAETARGRR</sequence>
<feature type="signal peptide" evidence="2">
    <location>
        <begin position="1"/>
        <end position="24"/>
    </location>
</feature>
<gene>
    <name evidence="3" type="ORF">HK107_12645</name>
</gene>
<keyword evidence="4" id="KW-1185">Reference proteome</keyword>
<reference evidence="3 4" key="1">
    <citation type="submission" date="2020-05" db="EMBL/GenBank/DDBJ databases">
        <title>Parvularcula mediterraneae sp. nov., isolated from polypropylene straw from shallow seawater of the seashore of Laganas in Zakynthos island, Greece.</title>
        <authorList>
            <person name="Szabo I."/>
            <person name="Al-Omari J."/>
            <person name="Rado J."/>
            <person name="Szerdahelyi G.S."/>
        </authorList>
    </citation>
    <scope>NUCLEOTIDE SEQUENCE [LARGE SCALE GENOMIC DNA]</scope>
    <source>
        <strain evidence="3 4">ZS-1/3</strain>
    </source>
</reference>
<dbReference type="Proteomes" id="UP000536835">
    <property type="component" value="Unassembled WGS sequence"/>
</dbReference>
<keyword evidence="1" id="KW-0472">Membrane</keyword>
<dbReference type="Gene3D" id="1.20.5.170">
    <property type="match status" value="1"/>
</dbReference>
<dbReference type="SUPFAM" id="SSF57997">
    <property type="entry name" value="Tropomyosin"/>
    <property type="match status" value="1"/>
</dbReference>
<dbReference type="EMBL" id="JABFCX010000003">
    <property type="protein sequence ID" value="NNU17172.1"/>
    <property type="molecule type" value="Genomic_DNA"/>
</dbReference>
<proteinExistence type="predicted"/>
<comment type="caution">
    <text evidence="3">The sequence shown here is derived from an EMBL/GenBank/DDBJ whole genome shotgun (WGS) entry which is preliminary data.</text>
</comment>
<evidence type="ECO:0008006" key="5">
    <source>
        <dbReference type="Google" id="ProtNLM"/>
    </source>
</evidence>
<keyword evidence="1" id="KW-0812">Transmembrane</keyword>
<dbReference type="AlphaFoldDB" id="A0A7Y3RPV0"/>
<keyword evidence="1" id="KW-1133">Transmembrane helix</keyword>
<feature type="transmembrane region" description="Helical" evidence="1">
    <location>
        <begin position="88"/>
        <end position="105"/>
    </location>
</feature>
<name>A0A7Y3RPV0_9PROT</name>
<keyword evidence="2" id="KW-0732">Signal</keyword>
<protein>
    <recommendedName>
        <fullName evidence="5">MotA/TolQ/ExbB proton channel domain-containing protein</fullName>
    </recommendedName>
</protein>
<feature type="transmembrane region" description="Helical" evidence="1">
    <location>
        <begin position="125"/>
        <end position="145"/>
    </location>
</feature>
<evidence type="ECO:0000256" key="1">
    <source>
        <dbReference type="SAM" id="Phobius"/>
    </source>
</evidence>
<evidence type="ECO:0000256" key="2">
    <source>
        <dbReference type="SAM" id="SignalP"/>
    </source>
</evidence>
<dbReference type="RefSeq" id="WP_173200346.1">
    <property type="nucleotide sequence ID" value="NZ_JABFCX010000003.1"/>
</dbReference>
<feature type="transmembrane region" description="Helical" evidence="1">
    <location>
        <begin position="48"/>
        <end position="76"/>
    </location>
</feature>
<feature type="chain" id="PRO_5031452842" description="MotA/TolQ/ExbB proton channel domain-containing protein" evidence="2">
    <location>
        <begin position="25"/>
        <end position="281"/>
    </location>
</feature>
<accession>A0A7Y3RPV0</accession>